<comment type="caution">
    <text evidence="1">The sequence shown here is derived from an EMBL/GenBank/DDBJ whole genome shotgun (WGS) entry which is preliminary data.</text>
</comment>
<evidence type="ECO:0008006" key="4">
    <source>
        <dbReference type="Google" id="ProtNLM"/>
    </source>
</evidence>
<name>A0A9P1M711_9DINO</name>
<organism evidence="1">
    <name type="scientific">Cladocopium goreaui</name>
    <dbReference type="NCBI Taxonomy" id="2562237"/>
    <lineage>
        <taxon>Eukaryota</taxon>
        <taxon>Sar</taxon>
        <taxon>Alveolata</taxon>
        <taxon>Dinophyceae</taxon>
        <taxon>Suessiales</taxon>
        <taxon>Symbiodiniaceae</taxon>
        <taxon>Cladocopium</taxon>
    </lineage>
</organism>
<dbReference type="OrthoDB" id="10387675at2759"/>
<evidence type="ECO:0000313" key="2">
    <source>
        <dbReference type="EMBL" id="CAL1174280.1"/>
    </source>
</evidence>
<dbReference type="EMBL" id="CAMXCT030006841">
    <property type="protein sequence ID" value="CAL4808217.1"/>
    <property type="molecule type" value="Genomic_DNA"/>
</dbReference>
<reference evidence="1" key="1">
    <citation type="submission" date="2022-10" db="EMBL/GenBank/DDBJ databases">
        <authorList>
            <person name="Chen Y."/>
            <person name="Dougan E. K."/>
            <person name="Chan C."/>
            <person name="Rhodes N."/>
            <person name="Thang M."/>
        </authorList>
    </citation>
    <scope>NUCLEOTIDE SEQUENCE</scope>
</reference>
<dbReference type="EMBL" id="CAMXCT020006841">
    <property type="protein sequence ID" value="CAL1174280.1"/>
    <property type="molecule type" value="Genomic_DNA"/>
</dbReference>
<dbReference type="Gene3D" id="3.40.30.10">
    <property type="entry name" value="Glutaredoxin"/>
    <property type="match status" value="1"/>
</dbReference>
<dbReference type="EMBL" id="CAMXCT010006841">
    <property type="protein sequence ID" value="CAI4020905.1"/>
    <property type="molecule type" value="Genomic_DNA"/>
</dbReference>
<evidence type="ECO:0000313" key="3">
    <source>
        <dbReference type="Proteomes" id="UP001152797"/>
    </source>
</evidence>
<gene>
    <name evidence="1" type="ORF">C1SCF055_LOCUS45284</name>
</gene>
<dbReference type="AlphaFoldDB" id="A0A9P1M711"/>
<evidence type="ECO:0000313" key="1">
    <source>
        <dbReference type="EMBL" id="CAI4020905.1"/>
    </source>
</evidence>
<sequence length="249" mass="27635">MAMLAPAATAPTLRGVPSHTVSLSSFGRGVRGQKAVGGVTAEWSRWPWALATAGATCAACLSRSTPSAAAVVSASQGKKTRRFWWTLCALVLPFLVASAPARAERWDDLSQRYAPDSPPVQTESTKVELALAKHLKEKGVLIFCTWYSRECQELRELFGKQAAELAPFVECVDKDRNFLSDDCPRQSANLVFDRKSNGDFPLWLIADKYYYAQDEISLPDAARLTNFRDFPSSEIRTEADFLSTRYIWS</sequence>
<dbReference type="Proteomes" id="UP001152797">
    <property type="component" value="Unassembled WGS sequence"/>
</dbReference>
<keyword evidence="3" id="KW-1185">Reference proteome</keyword>
<protein>
    <recommendedName>
        <fullName evidence="4">Thioredoxin domain-containing protein</fullName>
    </recommendedName>
</protein>
<reference evidence="2" key="2">
    <citation type="submission" date="2024-04" db="EMBL/GenBank/DDBJ databases">
        <authorList>
            <person name="Chen Y."/>
            <person name="Shah S."/>
            <person name="Dougan E. K."/>
            <person name="Thang M."/>
            <person name="Chan C."/>
        </authorList>
    </citation>
    <scope>NUCLEOTIDE SEQUENCE [LARGE SCALE GENOMIC DNA]</scope>
</reference>
<accession>A0A9P1M711</accession>
<proteinExistence type="predicted"/>